<keyword evidence="1" id="KW-0902">Two-component regulatory system</keyword>
<dbReference type="InterPro" id="IPR036388">
    <property type="entry name" value="WH-like_DNA-bd_sf"/>
</dbReference>
<evidence type="ECO:0000313" key="3">
    <source>
        <dbReference type="EMBL" id="MBC2900529.1"/>
    </source>
</evidence>
<dbReference type="SMART" id="SM01043">
    <property type="entry name" value="BTAD"/>
    <property type="match status" value="1"/>
</dbReference>
<dbReference type="Gene3D" id="1.10.10.10">
    <property type="entry name" value="Winged helix-like DNA-binding domain superfamily/Winged helix DNA-binding domain"/>
    <property type="match status" value="1"/>
</dbReference>
<dbReference type="GO" id="GO:0000160">
    <property type="term" value="P:phosphorelay signal transduction system"/>
    <property type="evidence" value="ECO:0007669"/>
    <property type="project" value="UniProtKB-KW"/>
</dbReference>
<evidence type="ECO:0000259" key="2">
    <source>
        <dbReference type="SMART" id="SM01043"/>
    </source>
</evidence>
<accession>A0A7X1IYY9</accession>
<comment type="caution">
    <text evidence="3">The sequence shown here is derived from an EMBL/GenBank/DDBJ whole genome shotgun (WGS) entry which is preliminary data.</text>
</comment>
<organism evidence="3 4">
    <name type="scientific">Streptomyces cupreus</name>
    <dbReference type="NCBI Taxonomy" id="2759956"/>
    <lineage>
        <taxon>Bacteria</taxon>
        <taxon>Bacillati</taxon>
        <taxon>Actinomycetota</taxon>
        <taxon>Actinomycetes</taxon>
        <taxon>Kitasatosporales</taxon>
        <taxon>Streptomycetaceae</taxon>
        <taxon>Streptomyces</taxon>
    </lineage>
</organism>
<dbReference type="Pfam" id="PF03704">
    <property type="entry name" value="BTAD"/>
    <property type="match status" value="1"/>
</dbReference>
<proteinExistence type="predicted"/>
<dbReference type="EMBL" id="JACMSF010000002">
    <property type="protein sequence ID" value="MBC2900529.1"/>
    <property type="molecule type" value="Genomic_DNA"/>
</dbReference>
<dbReference type="SUPFAM" id="SSF48452">
    <property type="entry name" value="TPR-like"/>
    <property type="match status" value="2"/>
</dbReference>
<dbReference type="Proteomes" id="UP000584670">
    <property type="component" value="Unassembled WGS sequence"/>
</dbReference>
<reference evidence="3 4" key="1">
    <citation type="submission" date="2020-08" db="EMBL/GenBank/DDBJ databases">
        <title>Streptomyces sp. PSKA01 genome sequencing and assembly.</title>
        <authorList>
            <person name="Mandal S."/>
            <person name="Maiti P.K."/>
            <person name="Das P."/>
        </authorList>
    </citation>
    <scope>NUCLEOTIDE SEQUENCE [LARGE SCALE GENOMIC DNA]</scope>
    <source>
        <strain evidence="3 4">PSKA01</strain>
    </source>
</reference>
<dbReference type="InterPro" id="IPR005158">
    <property type="entry name" value="BTAD"/>
</dbReference>
<dbReference type="RefSeq" id="WP_186280435.1">
    <property type="nucleotide sequence ID" value="NZ_JACMSF010000002.1"/>
</dbReference>
<dbReference type="PANTHER" id="PTHR35807">
    <property type="entry name" value="TRANSCRIPTIONAL REGULATOR REDD-RELATED"/>
    <property type="match status" value="1"/>
</dbReference>
<sequence>MFELRIRLLGGFRADVGRREIADGEWRLRKAKSLVKLLALAPGHRLHREQVMDVLWPELSPEAGDNQLRKVLHEARRTLDPDPAATYRYLESGERLGLCRAVTWVDVEAFEDAALQARRAGDPAEYRRAIALYGGDLLPEDRYAEWAIERAEALRAEYLALLVELGRLLEARVDFDSAAAVLRTAVGIDPPYEDAAVALMRVYALAGRRHEALGEYRRLRAAMERESAAGPGPAAERLHEQIRTGQVFQPELTGDLWGQVGDLRMLSGDAAGAAAAYTCALDAAGRGPRDLTGVALHRKAATAYLQQHDSEAAGLHLRVAEEWRGAAHEDRAEAGRVRGVRANWLWEVGRYAEAQQAAEASRHAAERYGTSEDVAAAEEQLAIVHHCRGNWREGLHSEIERLGAGADKDATLARIFDIHCCIGQYHLYGDGLSDSVEEYARRTLDLALSRGARRAEAFAWCLLGESLLLQGRWDEAAGCLERSAQIHDELGGRSSALPRQRLAELAAGRGDSEAVAGQLRRGMAAAAISPLAQHAFGRLYATAAFDAVERGEPAEAVRAARSASAAAARYGECPSCTALLYPVAAEAFAALGDAAGAAEHARAAERVAGLFRSSAWSAMAETASGALAEVRGEPSEARRRHLAAAELYGRARQPYWAARSKVRAALAGPRPTGDQGLLDEAAATFEALGAERPLRAVAVVPQGSGGR</sequence>
<dbReference type="GO" id="GO:0003677">
    <property type="term" value="F:DNA binding"/>
    <property type="evidence" value="ECO:0007669"/>
    <property type="project" value="InterPro"/>
</dbReference>
<feature type="domain" description="Bacterial transcriptional activator" evidence="2">
    <location>
        <begin position="105"/>
        <end position="243"/>
    </location>
</feature>
<dbReference type="InterPro" id="IPR016032">
    <property type="entry name" value="Sig_transdc_resp-reg_C-effctor"/>
</dbReference>
<gene>
    <name evidence="3" type="ORF">H4N64_02725</name>
</gene>
<dbReference type="Gene3D" id="1.25.40.10">
    <property type="entry name" value="Tetratricopeptide repeat domain"/>
    <property type="match status" value="2"/>
</dbReference>
<dbReference type="SUPFAM" id="SSF46894">
    <property type="entry name" value="C-terminal effector domain of the bipartite response regulators"/>
    <property type="match status" value="1"/>
</dbReference>
<protein>
    <submittedName>
        <fullName evidence="3">Transcriptional regulator</fullName>
    </submittedName>
</protein>
<dbReference type="InterPro" id="IPR011990">
    <property type="entry name" value="TPR-like_helical_dom_sf"/>
</dbReference>
<dbReference type="GO" id="GO:0006355">
    <property type="term" value="P:regulation of DNA-templated transcription"/>
    <property type="evidence" value="ECO:0007669"/>
    <property type="project" value="InterPro"/>
</dbReference>
<dbReference type="AlphaFoldDB" id="A0A7X1IYY9"/>
<evidence type="ECO:0000256" key="1">
    <source>
        <dbReference type="ARBA" id="ARBA00023012"/>
    </source>
</evidence>
<evidence type="ECO:0000313" key="4">
    <source>
        <dbReference type="Proteomes" id="UP000584670"/>
    </source>
</evidence>
<dbReference type="SMART" id="SM00028">
    <property type="entry name" value="TPR"/>
    <property type="match status" value="2"/>
</dbReference>
<keyword evidence="4" id="KW-1185">Reference proteome</keyword>
<dbReference type="InterPro" id="IPR051677">
    <property type="entry name" value="AfsR-DnrI-RedD_regulator"/>
</dbReference>
<dbReference type="InterPro" id="IPR019734">
    <property type="entry name" value="TPR_rpt"/>
</dbReference>
<name>A0A7X1IYY9_9ACTN</name>